<dbReference type="Proteomes" id="UP001056120">
    <property type="component" value="Linkage Group LG01"/>
</dbReference>
<protein>
    <submittedName>
        <fullName evidence="1">Uncharacterized protein</fullName>
    </submittedName>
</protein>
<reference evidence="2" key="1">
    <citation type="journal article" date="2022" name="Mol. Ecol. Resour.">
        <title>The genomes of chicory, endive, great burdock and yacon provide insights into Asteraceae palaeo-polyploidization history and plant inulin production.</title>
        <authorList>
            <person name="Fan W."/>
            <person name="Wang S."/>
            <person name="Wang H."/>
            <person name="Wang A."/>
            <person name="Jiang F."/>
            <person name="Liu H."/>
            <person name="Zhao H."/>
            <person name="Xu D."/>
            <person name="Zhang Y."/>
        </authorList>
    </citation>
    <scope>NUCLEOTIDE SEQUENCE [LARGE SCALE GENOMIC DNA]</scope>
    <source>
        <strain evidence="2">cv. Yunnan</strain>
    </source>
</reference>
<accession>A0ACB9KAJ0</accession>
<sequence>MREGQTDYVEYSSVSRRKSHQDISPEKALENRRDEMKHTINNIWLQWGFQSQKEESEQQEASRRLLLGWWIVIKVIIGGSYLRLLSVTVLVAFQSYLFNKFHHNVHSSFPYEHGS</sequence>
<comment type="caution">
    <text evidence="1">The sequence shown here is derived from an EMBL/GenBank/DDBJ whole genome shotgun (WGS) entry which is preliminary data.</text>
</comment>
<evidence type="ECO:0000313" key="2">
    <source>
        <dbReference type="Proteomes" id="UP001056120"/>
    </source>
</evidence>
<evidence type="ECO:0000313" key="1">
    <source>
        <dbReference type="EMBL" id="KAI3829258.1"/>
    </source>
</evidence>
<proteinExistence type="predicted"/>
<organism evidence="1 2">
    <name type="scientific">Smallanthus sonchifolius</name>
    <dbReference type="NCBI Taxonomy" id="185202"/>
    <lineage>
        <taxon>Eukaryota</taxon>
        <taxon>Viridiplantae</taxon>
        <taxon>Streptophyta</taxon>
        <taxon>Embryophyta</taxon>
        <taxon>Tracheophyta</taxon>
        <taxon>Spermatophyta</taxon>
        <taxon>Magnoliopsida</taxon>
        <taxon>eudicotyledons</taxon>
        <taxon>Gunneridae</taxon>
        <taxon>Pentapetalae</taxon>
        <taxon>asterids</taxon>
        <taxon>campanulids</taxon>
        <taxon>Asterales</taxon>
        <taxon>Asteraceae</taxon>
        <taxon>Asteroideae</taxon>
        <taxon>Heliantheae alliance</taxon>
        <taxon>Millerieae</taxon>
        <taxon>Smallanthus</taxon>
    </lineage>
</organism>
<gene>
    <name evidence="1" type="ORF">L1987_03377</name>
</gene>
<name>A0ACB9KAJ0_9ASTR</name>
<dbReference type="EMBL" id="CM042018">
    <property type="protein sequence ID" value="KAI3829258.1"/>
    <property type="molecule type" value="Genomic_DNA"/>
</dbReference>
<reference evidence="1 2" key="2">
    <citation type="journal article" date="2022" name="Mol. Ecol. Resour.">
        <title>The genomes of chicory, endive, great burdock and yacon provide insights into Asteraceae paleo-polyploidization history and plant inulin production.</title>
        <authorList>
            <person name="Fan W."/>
            <person name="Wang S."/>
            <person name="Wang H."/>
            <person name="Wang A."/>
            <person name="Jiang F."/>
            <person name="Liu H."/>
            <person name="Zhao H."/>
            <person name="Xu D."/>
            <person name="Zhang Y."/>
        </authorList>
    </citation>
    <scope>NUCLEOTIDE SEQUENCE [LARGE SCALE GENOMIC DNA]</scope>
    <source>
        <strain evidence="2">cv. Yunnan</strain>
        <tissue evidence="1">Leaves</tissue>
    </source>
</reference>
<keyword evidence="2" id="KW-1185">Reference proteome</keyword>